<feature type="transmembrane region" description="Helical" evidence="6">
    <location>
        <begin position="88"/>
        <end position="109"/>
    </location>
</feature>
<dbReference type="InterPro" id="IPR050448">
    <property type="entry name" value="OpgB/LTA_synthase_biosynth"/>
</dbReference>
<evidence type="ECO:0000256" key="3">
    <source>
        <dbReference type="ARBA" id="ARBA00022692"/>
    </source>
</evidence>
<keyword evidence="4 6" id="KW-1133">Transmembrane helix</keyword>
<evidence type="ECO:0000256" key="1">
    <source>
        <dbReference type="ARBA" id="ARBA00004651"/>
    </source>
</evidence>
<comment type="caution">
    <text evidence="8">The sequence shown here is derived from an EMBL/GenBank/DDBJ whole genome shotgun (WGS) entry which is preliminary data.</text>
</comment>
<feature type="transmembrane region" description="Helical" evidence="6">
    <location>
        <begin position="179"/>
        <end position="200"/>
    </location>
</feature>
<evidence type="ECO:0000256" key="6">
    <source>
        <dbReference type="SAM" id="Phobius"/>
    </source>
</evidence>
<organism evidence="8 9">
    <name type="scientific">Xylanibacter muris</name>
    <dbReference type="NCBI Taxonomy" id="2736290"/>
    <lineage>
        <taxon>Bacteria</taxon>
        <taxon>Pseudomonadati</taxon>
        <taxon>Bacteroidota</taxon>
        <taxon>Bacteroidia</taxon>
        <taxon>Bacteroidales</taxon>
        <taxon>Prevotellaceae</taxon>
        <taxon>Xylanibacter</taxon>
    </lineage>
</organism>
<evidence type="ECO:0000256" key="5">
    <source>
        <dbReference type="ARBA" id="ARBA00023136"/>
    </source>
</evidence>
<keyword evidence="3 6" id="KW-0812">Transmembrane</keyword>
<protein>
    <submittedName>
        <fullName evidence="8">Sulfatase-like hydrolase/transferase</fullName>
    </submittedName>
</protein>
<dbReference type="PANTHER" id="PTHR47371">
    <property type="entry name" value="LIPOTEICHOIC ACID SYNTHASE"/>
    <property type="match status" value="1"/>
</dbReference>
<keyword evidence="5 6" id="KW-0472">Membrane</keyword>
<dbReference type="InterPro" id="IPR017850">
    <property type="entry name" value="Alkaline_phosphatase_core_sf"/>
</dbReference>
<dbReference type="Gene3D" id="3.30.1120.80">
    <property type="match status" value="1"/>
</dbReference>
<evidence type="ECO:0000313" key="9">
    <source>
        <dbReference type="Proteomes" id="UP000714420"/>
    </source>
</evidence>
<dbReference type="EMBL" id="JABKKF010000001">
    <property type="protein sequence ID" value="NPD90995.1"/>
    <property type="molecule type" value="Genomic_DNA"/>
</dbReference>
<gene>
    <name evidence="8" type="ORF">HPS56_01230</name>
</gene>
<dbReference type="Proteomes" id="UP000714420">
    <property type="component" value="Unassembled WGS sequence"/>
</dbReference>
<keyword evidence="9" id="KW-1185">Reference proteome</keyword>
<dbReference type="Gene3D" id="3.40.720.10">
    <property type="entry name" value="Alkaline Phosphatase, subunit A"/>
    <property type="match status" value="1"/>
</dbReference>
<keyword evidence="2" id="KW-1003">Cell membrane</keyword>
<dbReference type="Pfam" id="PF00884">
    <property type="entry name" value="Sulfatase"/>
    <property type="match status" value="1"/>
</dbReference>
<proteinExistence type="predicted"/>
<dbReference type="PANTHER" id="PTHR47371:SF3">
    <property type="entry name" value="PHOSPHOGLYCEROL TRANSFERASE I"/>
    <property type="match status" value="1"/>
</dbReference>
<dbReference type="PIRSF" id="PIRSF005091">
    <property type="entry name" value="Mmb_sulf_HI1246"/>
    <property type="match status" value="1"/>
</dbReference>
<accession>A0ABX2AJ21</accession>
<dbReference type="InterPro" id="IPR000917">
    <property type="entry name" value="Sulfatase_N"/>
</dbReference>
<reference evidence="8 9" key="1">
    <citation type="submission" date="2020-05" db="EMBL/GenBank/DDBJ databases">
        <title>Distinct polysaccharide utilization as determinants for interspecies competition between intestinal Prevotella spp.</title>
        <authorList>
            <person name="Galvez E.J.C."/>
            <person name="Iljazovic A."/>
            <person name="Strowig T."/>
        </authorList>
    </citation>
    <scope>NUCLEOTIDE SEQUENCE [LARGE SCALE GENOMIC DNA]</scope>
    <source>
        <strain evidence="8 9">PMUR</strain>
    </source>
</reference>
<evidence type="ECO:0000256" key="2">
    <source>
        <dbReference type="ARBA" id="ARBA00022475"/>
    </source>
</evidence>
<evidence type="ECO:0000256" key="4">
    <source>
        <dbReference type="ARBA" id="ARBA00022989"/>
    </source>
</evidence>
<comment type="subcellular location">
    <subcellularLocation>
        <location evidence="1">Cell membrane</location>
        <topology evidence="1">Multi-pass membrane protein</topology>
    </subcellularLocation>
</comment>
<sequence length="647" mass="72935">MRRFSLLTTFVVLTHVSGLFVQSVFRLLQYLIIGNMITDTDACVFPAFIRGLWFDNVVGCYILALPLAVLFTAAVFGCYHRILRKGAAIWFGVLYTAVFAVSAANIPYFRYFFKNINSGIFEWFGYAGTTAGMVLGETSYILYITAFIVISGLFAYWLYIVEKRFSERIASAPADRRGFLYTALKLGTTIVAAGLCMLGIRGRLGYNPIKISEAYYCNDPFLNQLGISPSFNLLTSSLDDMRKENRELRLMPYSEAIANSRKFLGCDTIVTDTVNILRRHIVADESVNRKPNVVIILMESMSAAFMSHSGLYKGLTPVLDSIYDNSLAFANFYSAGIHTNHGIMASLYSFPALMKRNLMKGTVTPRKTGIPTVLKANGWHNMFFMTHEAQYDNMNAFLRTNGYDEVFSQENYPSEEVVNSFGVSDRYLFRYAIGAIDKACGKGKPFMATLLTISNHPPYVIPDWFHPVSTVPETQIVEYADWSIGEFLKEARQRKWYDNTVFVLLADHGKIVGDVDAELPQSYNHVPLMIFGPGIKNGIYNGLGMQADLMPTLLSVLGVSYDYDGFGHNLLSEPREMVFYSADDQIVARDSSGFYIYYPGSGRNICYDTTENGKRPHESGMDNRFAALKNYVFSMIQTAEYIYRKQK</sequence>
<feature type="transmembrane region" description="Helical" evidence="6">
    <location>
        <begin position="61"/>
        <end position="82"/>
    </location>
</feature>
<evidence type="ECO:0000259" key="7">
    <source>
        <dbReference type="Pfam" id="PF00884"/>
    </source>
</evidence>
<feature type="domain" description="Sulfatase N-terminal" evidence="7">
    <location>
        <begin position="291"/>
        <end position="559"/>
    </location>
</feature>
<dbReference type="InterPro" id="IPR012160">
    <property type="entry name" value="LtaS-like"/>
</dbReference>
<dbReference type="CDD" id="cd16015">
    <property type="entry name" value="LTA_synthase"/>
    <property type="match status" value="1"/>
</dbReference>
<name>A0ABX2AJ21_9BACT</name>
<feature type="transmembrane region" description="Helical" evidence="6">
    <location>
        <begin position="140"/>
        <end position="159"/>
    </location>
</feature>
<evidence type="ECO:0000313" key="8">
    <source>
        <dbReference type="EMBL" id="NPD90995.1"/>
    </source>
</evidence>
<dbReference type="SUPFAM" id="SSF53649">
    <property type="entry name" value="Alkaline phosphatase-like"/>
    <property type="match status" value="1"/>
</dbReference>